<dbReference type="RefSeq" id="WP_186945509.1">
    <property type="nucleotide sequence ID" value="NZ_JACOGF010000001.1"/>
</dbReference>
<dbReference type="PANTHER" id="PTHR43033">
    <property type="entry name" value="TRNA(ILE)-LYSIDINE SYNTHASE-RELATED"/>
    <property type="match status" value="1"/>
</dbReference>
<dbReference type="HAMAP" id="MF_01161">
    <property type="entry name" value="tRNA_Ile_lys_synt"/>
    <property type="match status" value="1"/>
</dbReference>
<keyword evidence="3 8" id="KW-0436">Ligase</keyword>
<dbReference type="InterPro" id="IPR012796">
    <property type="entry name" value="Lysidine-tRNA-synth_C"/>
</dbReference>
<dbReference type="Pfam" id="PF01171">
    <property type="entry name" value="ATP_bind_3"/>
    <property type="match status" value="1"/>
</dbReference>
<dbReference type="CDD" id="cd01992">
    <property type="entry name" value="TilS_N"/>
    <property type="match status" value="1"/>
</dbReference>
<comment type="domain">
    <text evidence="8">The N-terminal region contains the highly conserved SGGXDS motif, predicted to be a P-loop motif involved in ATP binding.</text>
</comment>
<dbReference type="NCBIfam" id="TIGR02433">
    <property type="entry name" value="lysidine_TilS_C"/>
    <property type="match status" value="1"/>
</dbReference>
<dbReference type="Gene3D" id="3.40.50.620">
    <property type="entry name" value="HUPs"/>
    <property type="match status" value="1"/>
</dbReference>
<dbReference type="PANTHER" id="PTHR43033:SF1">
    <property type="entry name" value="TRNA(ILE)-LYSIDINE SYNTHASE-RELATED"/>
    <property type="match status" value="1"/>
</dbReference>
<dbReference type="InterPro" id="IPR012795">
    <property type="entry name" value="tRNA_Ile_lys_synt_N"/>
</dbReference>
<comment type="similarity">
    <text evidence="8">Belongs to the tRNA(Ile)-lysidine synthase family.</text>
</comment>
<comment type="function">
    <text evidence="8">Ligates lysine onto the cytidine present at position 34 of the AUA codon-specific tRNA(Ile) that contains the anticodon CAU, in an ATP-dependent manner. Cytidine is converted to lysidine, thus changing the amino acid specificity of the tRNA from methionine to isoleucine.</text>
</comment>
<evidence type="ECO:0000259" key="9">
    <source>
        <dbReference type="SMART" id="SM00977"/>
    </source>
</evidence>
<keyword evidence="2 8" id="KW-0963">Cytoplasm</keyword>
<dbReference type="InterPro" id="IPR015262">
    <property type="entry name" value="tRNA_Ile_lys_synt_subst-bd"/>
</dbReference>
<evidence type="ECO:0000256" key="4">
    <source>
        <dbReference type="ARBA" id="ARBA00022694"/>
    </source>
</evidence>
<evidence type="ECO:0000256" key="7">
    <source>
        <dbReference type="ARBA" id="ARBA00048539"/>
    </source>
</evidence>
<evidence type="ECO:0000256" key="1">
    <source>
        <dbReference type="ARBA" id="ARBA00004496"/>
    </source>
</evidence>
<dbReference type="EMBL" id="JACOGF010000001">
    <property type="protein sequence ID" value="MBC3916279.1"/>
    <property type="molecule type" value="Genomic_DNA"/>
</dbReference>
<keyword evidence="11" id="KW-1185">Reference proteome</keyword>
<dbReference type="SUPFAM" id="SSF52402">
    <property type="entry name" value="Adenine nucleotide alpha hydrolases-like"/>
    <property type="match status" value="1"/>
</dbReference>
<proteinExistence type="inferred from homology"/>
<dbReference type="InterPro" id="IPR011063">
    <property type="entry name" value="TilS/TtcA_N"/>
</dbReference>
<dbReference type="GO" id="GO:0032267">
    <property type="term" value="F:tRNA(Ile)-lysidine synthase activity"/>
    <property type="evidence" value="ECO:0007669"/>
    <property type="project" value="UniProtKB-EC"/>
</dbReference>
<dbReference type="Gene3D" id="1.20.59.20">
    <property type="match status" value="1"/>
</dbReference>
<dbReference type="InterPro" id="IPR012094">
    <property type="entry name" value="tRNA_Ile_lys_synt"/>
</dbReference>
<evidence type="ECO:0000313" key="10">
    <source>
        <dbReference type="EMBL" id="MBC3916279.1"/>
    </source>
</evidence>
<dbReference type="Pfam" id="PF09179">
    <property type="entry name" value="TilS"/>
    <property type="match status" value="1"/>
</dbReference>
<organism evidence="10 11">
    <name type="scientific">Undibacterium hunanense</name>
    <dbReference type="NCBI Taxonomy" id="2762292"/>
    <lineage>
        <taxon>Bacteria</taxon>
        <taxon>Pseudomonadati</taxon>
        <taxon>Pseudomonadota</taxon>
        <taxon>Betaproteobacteria</taxon>
        <taxon>Burkholderiales</taxon>
        <taxon>Oxalobacteraceae</taxon>
        <taxon>Undibacterium</taxon>
    </lineage>
</organism>
<evidence type="ECO:0000256" key="8">
    <source>
        <dbReference type="HAMAP-Rule" id="MF_01161"/>
    </source>
</evidence>
<evidence type="ECO:0000256" key="3">
    <source>
        <dbReference type="ARBA" id="ARBA00022598"/>
    </source>
</evidence>
<dbReference type="Pfam" id="PF11734">
    <property type="entry name" value="TilS_C"/>
    <property type="match status" value="1"/>
</dbReference>
<name>A0ABR6ZK49_9BURK</name>
<reference evidence="10 11" key="1">
    <citation type="submission" date="2020-08" db="EMBL/GenBank/DDBJ databases">
        <title>Novel species isolated from subtropical streams in China.</title>
        <authorList>
            <person name="Lu H."/>
        </authorList>
    </citation>
    <scope>NUCLEOTIDE SEQUENCE [LARGE SCALE GENOMIC DNA]</scope>
    <source>
        <strain evidence="10 11">CY18W</strain>
    </source>
</reference>
<evidence type="ECO:0000256" key="2">
    <source>
        <dbReference type="ARBA" id="ARBA00022490"/>
    </source>
</evidence>
<dbReference type="SMART" id="SM00977">
    <property type="entry name" value="TilS_C"/>
    <property type="match status" value="1"/>
</dbReference>
<evidence type="ECO:0000256" key="6">
    <source>
        <dbReference type="ARBA" id="ARBA00022840"/>
    </source>
</evidence>
<evidence type="ECO:0000313" key="11">
    <source>
        <dbReference type="Proteomes" id="UP000650424"/>
    </source>
</evidence>
<dbReference type="SUPFAM" id="SSF82829">
    <property type="entry name" value="MesJ substrate recognition domain-like"/>
    <property type="match status" value="1"/>
</dbReference>
<dbReference type="EC" id="6.3.4.19" evidence="8"/>
<keyword evidence="6 8" id="KW-0067">ATP-binding</keyword>
<keyword evidence="4 8" id="KW-0819">tRNA processing</keyword>
<dbReference type="InterPro" id="IPR014729">
    <property type="entry name" value="Rossmann-like_a/b/a_fold"/>
</dbReference>
<dbReference type="NCBIfam" id="TIGR02432">
    <property type="entry name" value="lysidine_TilS_N"/>
    <property type="match status" value="1"/>
</dbReference>
<comment type="catalytic activity">
    <reaction evidence="7 8">
        <text>cytidine(34) in tRNA(Ile2) + L-lysine + ATP = lysidine(34) in tRNA(Ile2) + AMP + diphosphate + H(+)</text>
        <dbReference type="Rhea" id="RHEA:43744"/>
        <dbReference type="Rhea" id="RHEA-COMP:10625"/>
        <dbReference type="Rhea" id="RHEA-COMP:10670"/>
        <dbReference type="ChEBI" id="CHEBI:15378"/>
        <dbReference type="ChEBI" id="CHEBI:30616"/>
        <dbReference type="ChEBI" id="CHEBI:32551"/>
        <dbReference type="ChEBI" id="CHEBI:33019"/>
        <dbReference type="ChEBI" id="CHEBI:82748"/>
        <dbReference type="ChEBI" id="CHEBI:83665"/>
        <dbReference type="ChEBI" id="CHEBI:456215"/>
        <dbReference type="EC" id="6.3.4.19"/>
    </reaction>
</comment>
<sequence length="466" mass="52103">MKAEHSSLALEQRFVEKLGRIITGNCQDGVANGLAVAFSGGLDSTVLLDLAVRYCRQSGHPLFAFHIHHGLSPNADAWLQHCQLICDGYGVSLLAEKITVSMTGGEGVEASARAGRYRALGQLTQRVRVDLILSAHHQDDQAETLLLQLLRGSGVAGMSGMDECHRAQSLFGIDELLLARPLLAEKRKALDEYAYARNLSHIEDESNTDPRYLRNAIRHQVMPVLEKLSAGYSERLARSAIHFQSAQEVLIEVAAQDLAACSIDDGLSLSAMQALSEARRDNLFRHWFAQAGIRMPTTSRLKEMQSQLFDGRDDAKITVHHDNRAIHRYSDGVYLEHVYDKDAVQDLELRVEWHGQAAMHFPEFGGTLYFEPGDEGIAATWLQQQVLSLHLRRGGERLKLAENRPTRDMKSHFQSLRIPFWQREKLPYLSVGKDLVFAAGVGMQSRFCTSEVGQCIRLTWSFDTGK</sequence>
<keyword evidence="5 8" id="KW-0547">Nucleotide-binding</keyword>
<evidence type="ECO:0000256" key="5">
    <source>
        <dbReference type="ARBA" id="ARBA00022741"/>
    </source>
</evidence>
<dbReference type="SUPFAM" id="SSF56037">
    <property type="entry name" value="PheT/TilS domain"/>
    <property type="match status" value="1"/>
</dbReference>
<feature type="binding site" evidence="8">
    <location>
        <begin position="39"/>
        <end position="44"/>
    </location>
    <ligand>
        <name>ATP</name>
        <dbReference type="ChEBI" id="CHEBI:30616"/>
    </ligand>
</feature>
<feature type="domain" description="Lysidine-tRNA(Ile) synthetase C-terminal" evidence="9">
    <location>
        <begin position="387"/>
        <end position="460"/>
    </location>
</feature>
<gene>
    <name evidence="8 10" type="primary">tilS</name>
    <name evidence="10" type="ORF">H8L32_02155</name>
</gene>
<accession>A0ABR6ZK49</accession>
<protein>
    <recommendedName>
        <fullName evidence="8">tRNA(Ile)-lysidine synthase</fullName>
        <ecNumber evidence="8">6.3.4.19</ecNumber>
    </recommendedName>
    <alternativeName>
        <fullName evidence="8">tRNA(Ile)-2-lysyl-cytidine synthase</fullName>
    </alternativeName>
    <alternativeName>
        <fullName evidence="8">tRNA(Ile)-lysidine synthetase</fullName>
    </alternativeName>
</protein>
<comment type="caution">
    <text evidence="10">The sequence shown here is derived from an EMBL/GenBank/DDBJ whole genome shotgun (WGS) entry which is preliminary data.</text>
</comment>
<dbReference type="Proteomes" id="UP000650424">
    <property type="component" value="Unassembled WGS sequence"/>
</dbReference>
<comment type="subcellular location">
    <subcellularLocation>
        <location evidence="1 8">Cytoplasm</location>
    </subcellularLocation>
</comment>